<gene>
    <name evidence="1" type="ORF">An09g05390</name>
</gene>
<accession>A0AAJ8C2T8</accession>
<name>A0AAJ8C2T8_ASPNG</name>
<reference evidence="1" key="2">
    <citation type="submission" date="2025-08" db="UniProtKB">
        <authorList>
            <consortium name="RefSeq"/>
        </authorList>
    </citation>
    <scope>IDENTIFICATION</scope>
</reference>
<evidence type="ECO:0000313" key="1">
    <source>
        <dbReference type="RefSeq" id="XP_059606945.1"/>
    </source>
</evidence>
<dbReference type="RefSeq" id="XP_059606945.1">
    <property type="nucleotide sequence ID" value="XM_059749828.1"/>
</dbReference>
<dbReference type="GeneID" id="84592060"/>
<proteinExistence type="predicted"/>
<dbReference type="VEuPathDB" id="FungiDB:An09g05390"/>
<reference evidence="1" key="1">
    <citation type="submission" date="2025-02" db="EMBL/GenBank/DDBJ databases">
        <authorList>
            <consortium name="NCBI Genome Project"/>
        </authorList>
    </citation>
    <scope>NUCLEOTIDE SEQUENCE</scope>
</reference>
<organism evidence="1">
    <name type="scientific">Aspergillus niger</name>
    <dbReference type="NCBI Taxonomy" id="5061"/>
    <lineage>
        <taxon>Eukaryota</taxon>
        <taxon>Fungi</taxon>
        <taxon>Dikarya</taxon>
        <taxon>Ascomycota</taxon>
        <taxon>Pezizomycotina</taxon>
        <taxon>Eurotiomycetes</taxon>
        <taxon>Eurotiomycetidae</taxon>
        <taxon>Eurotiales</taxon>
        <taxon>Aspergillaceae</taxon>
        <taxon>Aspergillus</taxon>
        <taxon>Aspergillus subgen. Circumdati</taxon>
    </lineage>
</organism>
<dbReference type="AlphaFoldDB" id="A0AAJ8C2T8"/>
<dbReference type="KEGG" id="ang:An09g05390"/>
<protein>
    <submittedName>
        <fullName evidence="1">Uncharacterized protein</fullName>
    </submittedName>
</protein>
<sequence length="36" mass="3773">MEHCEWVIEGAAPLGVLSSEADYLSVATGLAVLGHF</sequence>